<dbReference type="AlphaFoldDB" id="A0A9P8I5M1"/>
<feature type="domain" description="CCHC-type" evidence="3">
    <location>
        <begin position="83"/>
        <end position="97"/>
    </location>
</feature>
<dbReference type="PANTHER" id="PTHR22639:SF3">
    <property type="entry name" value="ZINC FINGER CCHC DOMAIN-CONTAINING PROTEIN 3"/>
    <property type="match status" value="1"/>
</dbReference>
<keyword evidence="1" id="KW-0863">Zinc-finger</keyword>
<feature type="compositionally biased region" description="Polar residues" evidence="2">
    <location>
        <begin position="7"/>
        <end position="22"/>
    </location>
</feature>
<dbReference type="SUPFAM" id="SSF57756">
    <property type="entry name" value="Retrovirus zinc finger-like domains"/>
    <property type="match status" value="2"/>
</dbReference>
<dbReference type="Gene3D" id="4.10.60.10">
    <property type="entry name" value="Zinc finger, CCHC-type"/>
    <property type="match status" value="3"/>
</dbReference>
<feature type="domain" description="CCHC-type" evidence="3">
    <location>
        <begin position="60"/>
        <end position="75"/>
    </location>
</feature>
<dbReference type="PROSITE" id="PS50158">
    <property type="entry name" value="ZF_CCHC"/>
    <property type="match status" value="4"/>
</dbReference>
<feature type="region of interest" description="Disordered" evidence="2">
    <location>
        <begin position="1"/>
        <end position="25"/>
    </location>
</feature>
<comment type="caution">
    <text evidence="4">The sequence shown here is derived from an EMBL/GenBank/DDBJ whole genome shotgun (WGS) entry which is preliminary data.</text>
</comment>
<protein>
    <recommendedName>
        <fullName evidence="3">CCHC-type domain-containing protein</fullName>
    </recommendedName>
</protein>
<reference evidence="4" key="1">
    <citation type="submission" date="2021-03" db="EMBL/GenBank/DDBJ databases">
        <title>Comparative genomics and phylogenomic investigation of the class Geoglossomycetes provide insights into ecological specialization and systematics.</title>
        <authorList>
            <person name="Melie T."/>
            <person name="Pirro S."/>
            <person name="Miller A.N."/>
            <person name="Quandt A."/>
        </authorList>
    </citation>
    <scope>NUCLEOTIDE SEQUENCE</scope>
    <source>
        <strain evidence="4">GBOQ0MN5Z8</strain>
    </source>
</reference>
<keyword evidence="5" id="KW-1185">Reference proteome</keyword>
<evidence type="ECO:0000313" key="5">
    <source>
        <dbReference type="Proteomes" id="UP000698800"/>
    </source>
</evidence>
<evidence type="ECO:0000313" key="4">
    <source>
        <dbReference type="EMBL" id="KAH0538955.1"/>
    </source>
</evidence>
<dbReference type="InterPro" id="IPR001878">
    <property type="entry name" value="Znf_CCHC"/>
</dbReference>
<dbReference type="InterPro" id="IPR036875">
    <property type="entry name" value="Znf_CCHC_sf"/>
</dbReference>
<keyword evidence="1" id="KW-0862">Zinc</keyword>
<evidence type="ECO:0000256" key="2">
    <source>
        <dbReference type="SAM" id="MobiDB-lite"/>
    </source>
</evidence>
<dbReference type="GO" id="GO:0008270">
    <property type="term" value="F:zinc ion binding"/>
    <property type="evidence" value="ECO:0007669"/>
    <property type="project" value="UniProtKB-KW"/>
</dbReference>
<dbReference type="PANTHER" id="PTHR22639">
    <property type="entry name" value="GAG-RELATED PROTEIN"/>
    <property type="match status" value="1"/>
</dbReference>
<dbReference type="Pfam" id="PF00098">
    <property type="entry name" value="zf-CCHC"/>
    <property type="match status" value="5"/>
</dbReference>
<sequence>MNGNGSGWNTSATTAGAETTDGSAAGVVIGDRPDIVCRKDCPEEKKAGQDGQNSNFGTGCFNCGEEGHSKADCTNPHVETRTCKHCQETGHIAKDCPTKPPVTCNNCKQEGHTRVDCKNNRAVDWSGIPEMSPEEAWEMLKTASAERDLFDFKTAVAIYVKALPDTTYKDLEEAFRSSNFKVYLIALEKEVIATSTLMNLQGKIDCKYAITYQFSANPRRESEKATWPASPGENLMRLEDAGTVTDRHIPMCSNCDRIALKRNAHRCVPRLSASTATRLDIVPVTALKSVSSKATIIAATATNLAIRLPSAPSPALPKALSVNAARKLATLLGTAPTLPVVVGLAVTVGKVSHGGVPTSRTFADIFDSQEGHKASDCTEPKNMDLVSCRNCEQTGHFSKDCPQPKDWSKVTCNNCGQNGHTVKRCKEPIKEAEDADVAGAGDGAWGEASGGAVLAGGDSGGDGW</sequence>
<evidence type="ECO:0000256" key="1">
    <source>
        <dbReference type="PROSITE-ProRule" id="PRU00047"/>
    </source>
</evidence>
<dbReference type="InterPro" id="IPR042509">
    <property type="entry name" value="ZCCHC3"/>
</dbReference>
<dbReference type="SMART" id="SM00343">
    <property type="entry name" value="ZnF_C2HC"/>
    <property type="match status" value="6"/>
</dbReference>
<keyword evidence="1" id="KW-0479">Metal-binding</keyword>
<dbReference type="Proteomes" id="UP000698800">
    <property type="component" value="Unassembled WGS sequence"/>
</dbReference>
<dbReference type="EMBL" id="JAGHQL010000091">
    <property type="protein sequence ID" value="KAH0538955.1"/>
    <property type="molecule type" value="Genomic_DNA"/>
</dbReference>
<dbReference type="GO" id="GO:0003723">
    <property type="term" value="F:RNA binding"/>
    <property type="evidence" value="ECO:0007669"/>
    <property type="project" value="InterPro"/>
</dbReference>
<name>A0A9P8I5M1_9PEZI</name>
<dbReference type="GO" id="GO:0003690">
    <property type="term" value="F:double-stranded DNA binding"/>
    <property type="evidence" value="ECO:0007669"/>
    <property type="project" value="InterPro"/>
</dbReference>
<evidence type="ECO:0000259" key="3">
    <source>
        <dbReference type="PROSITE" id="PS50158"/>
    </source>
</evidence>
<dbReference type="OrthoDB" id="8026949at2759"/>
<gene>
    <name evidence="4" type="ORF">FGG08_004470</name>
</gene>
<organism evidence="4 5">
    <name type="scientific">Glutinoglossum americanum</name>
    <dbReference type="NCBI Taxonomy" id="1670608"/>
    <lineage>
        <taxon>Eukaryota</taxon>
        <taxon>Fungi</taxon>
        <taxon>Dikarya</taxon>
        <taxon>Ascomycota</taxon>
        <taxon>Pezizomycotina</taxon>
        <taxon>Geoglossomycetes</taxon>
        <taxon>Geoglossales</taxon>
        <taxon>Geoglossaceae</taxon>
        <taxon>Glutinoglossum</taxon>
    </lineage>
</organism>
<proteinExistence type="predicted"/>
<feature type="domain" description="CCHC-type" evidence="3">
    <location>
        <begin position="412"/>
        <end position="427"/>
    </location>
</feature>
<feature type="domain" description="CCHC-type" evidence="3">
    <location>
        <begin position="388"/>
        <end position="403"/>
    </location>
</feature>
<accession>A0A9P8I5M1</accession>